<keyword evidence="8" id="KW-1185">Reference proteome</keyword>
<evidence type="ECO:0000256" key="1">
    <source>
        <dbReference type="ARBA" id="ARBA00005234"/>
    </source>
</evidence>
<dbReference type="InterPro" id="IPR038765">
    <property type="entry name" value="Papain-like_cys_pep_sf"/>
</dbReference>
<keyword evidence="5" id="KW-0812">Transmembrane</keyword>
<feature type="domain" description="Ubiquitin-like protease family profile" evidence="6">
    <location>
        <begin position="372"/>
        <end position="577"/>
    </location>
</feature>
<reference evidence="8" key="1">
    <citation type="submission" date="2013-01" db="EMBL/GenBank/DDBJ databases">
        <title>Draft Genome Sequence of a Mulberry Tree, Morus notabilis C.K. Schneid.</title>
        <authorList>
            <person name="He N."/>
            <person name="Zhao S."/>
        </authorList>
    </citation>
    <scope>NUCLEOTIDE SEQUENCE</scope>
</reference>
<gene>
    <name evidence="7" type="ORF">L484_002841</name>
</gene>
<accession>W9QIH0</accession>
<feature type="compositionally biased region" description="Basic and acidic residues" evidence="4">
    <location>
        <begin position="10"/>
        <end position="22"/>
    </location>
</feature>
<dbReference type="PANTHER" id="PTHR34835">
    <property type="entry name" value="OS07G0283600 PROTEIN-RELATED"/>
    <property type="match status" value="1"/>
</dbReference>
<evidence type="ECO:0000259" key="6">
    <source>
        <dbReference type="PROSITE" id="PS50600"/>
    </source>
</evidence>
<keyword evidence="2 7" id="KW-0645">Protease</keyword>
<dbReference type="eggNOG" id="ENOG502R72K">
    <property type="taxonomic scope" value="Eukaryota"/>
</dbReference>
<feature type="region of interest" description="Disordered" evidence="4">
    <location>
        <begin position="1"/>
        <end position="23"/>
    </location>
</feature>
<sequence length="671" mass="75729">MVTKRGRKRQSVDRVEEDKEHLSTSVSNQKLNVRCSPLRFGKMCAHLSGRRRALVKGMGFGGLLEMASVHICHKLIMWMLDNFKEEDCPLTICGKTFVLTMELFGEVMGLSDGGDDFEQQGTDEEVINRKKEIMDGRRHLQLSDLEDDLLDDKHPDDIFIRKFLLFASGTILMPTTTVVVFYLHHLEGHSQFIDRSKVPITAWTEKKTRAVLRWIKASGGYSVKKMRSSMVEESGVGRRTVETHALNIMTEVNRTKDVVSELAQQLSKFKEDMLDVIRREVRVVTSEALDEANSNAEKSDEVRRSVANKSTDTEGIQNDAPSCEPPIKHVEGAANERTSISEIMRGMDNVEDEFASVFKSLNRIKSGQSKRNVVGSSDLKTNVNGWLAAIDPPDSLRSDEVVDVTMECIEISDSETHIAESVRQNHLRDPTCLLKEYVVLCATLKDEGIQKHIKLMHYAEDEEWRRNFLGDVGACDKIVIPCYSSEDLHWFLAVLDLNHQQVEIWDSLPHPRSRHRRGCIAMDSVSVLANFLVSDLELAYDDGLNLSSFKVVHKKDIPTQANGNDCGIFALKFMWAVATGNTVDSKFDSEEARFFLGLELVRSKMNNVREGTLNAAYKHSKDVMSRYSLQELSTTTEEKVSAPSVVDPEPGVQNLAYATKKKRALRWGRKG</sequence>
<evidence type="ECO:0000256" key="2">
    <source>
        <dbReference type="ARBA" id="ARBA00022670"/>
    </source>
</evidence>
<evidence type="ECO:0000256" key="4">
    <source>
        <dbReference type="SAM" id="MobiDB-lite"/>
    </source>
</evidence>
<evidence type="ECO:0000256" key="5">
    <source>
        <dbReference type="SAM" id="Phobius"/>
    </source>
</evidence>
<dbReference type="SUPFAM" id="SSF54001">
    <property type="entry name" value="Cysteine proteinases"/>
    <property type="match status" value="1"/>
</dbReference>
<evidence type="ECO:0000256" key="3">
    <source>
        <dbReference type="ARBA" id="ARBA00022801"/>
    </source>
</evidence>
<feature type="compositionally biased region" description="Polar residues" evidence="4">
    <location>
        <begin position="307"/>
        <end position="320"/>
    </location>
</feature>
<name>W9QIH0_9ROSA</name>
<protein>
    <submittedName>
        <fullName evidence="7">Sentrin-specific protease</fullName>
    </submittedName>
</protein>
<dbReference type="PROSITE" id="PS50600">
    <property type="entry name" value="ULP_PROTEASE"/>
    <property type="match status" value="1"/>
</dbReference>
<dbReference type="Gene3D" id="3.40.395.10">
    <property type="entry name" value="Adenoviral Proteinase, Chain A"/>
    <property type="match status" value="1"/>
</dbReference>
<comment type="similarity">
    <text evidence="1">Belongs to the peptidase C48 family.</text>
</comment>
<organism evidence="7 8">
    <name type="scientific">Morus notabilis</name>
    <dbReference type="NCBI Taxonomy" id="981085"/>
    <lineage>
        <taxon>Eukaryota</taxon>
        <taxon>Viridiplantae</taxon>
        <taxon>Streptophyta</taxon>
        <taxon>Embryophyta</taxon>
        <taxon>Tracheophyta</taxon>
        <taxon>Spermatophyta</taxon>
        <taxon>Magnoliopsida</taxon>
        <taxon>eudicotyledons</taxon>
        <taxon>Gunneridae</taxon>
        <taxon>Pentapetalae</taxon>
        <taxon>rosids</taxon>
        <taxon>fabids</taxon>
        <taxon>Rosales</taxon>
        <taxon>Moraceae</taxon>
        <taxon>Moreae</taxon>
        <taxon>Morus</taxon>
    </lineage>
</organism>
<keyword evidence="5" id="KW-1133">Transmembrane helix</keyword>
<dbReference type="Pfam" id="PF02902">
    <property type="entry name" value="Peptidase_C48"/>
    <property type="match status" value="1"/>
</dbReference>
<feature type="transmembrane region" description="Helical" evidence="5">
    <location>
        <begin position="163"/>
        <end position="183"/>
    </location>
</feature>
<keyword evidence="3" id="KW-0378">Hydrolase</keyword>
<keyword evidence="5" id="KW-0472">Membrane</keyword>
<evidence type="ECO:0000313" key="8">
    <source>
        <dbReference type="Proteomes" id="UP000030645"/>
    </source>
</evidence>
<feature type="region of interest" description="Disordered" evidence="4">
    <location>
        <begin position="289"/>
        <end position="326"/>
    </location>
</feature>
<dbReference type="PANTHER" id="PTHR34835:SF34">
    <property type="entry name" value="OS08G0555500 PROTEIN"/>
    <property type="match status" value="1"/>
</dbReference>
<dbReference type="InterPro" id="IPR003653">
    <property type="entry name" value="Peptidase_C48_C"/>
</dbReference>
<evidence type="ECO:0000313" key="7">
    <source>
        <dbReference type="EMBL" id="EXB22054.1"/>
    </source>
</evidence>
<dbReference type="Proteomes" id="UP000030645">
    <property type="component" value="Unassembled WGS sequence"/>
</dbReference>
<proteinExistence type="inferred from homology"/>
<dbReference type="AlphaFoldDB" id="W9QIH0"/>
<dbReference type="GO" id="GO:0008234">
    <property type="term" value="F:cysteine-type peptidase activity"/>
    <property type="evidence" value="ECO:0007669"/>
    <property type="project" value="InterPro"/>
</dbReference>
<dbReference type="GO" id="GO:0006508">
    <property type="term" value="P:proteolysis"/>
    <property type="evidence" value="ECO:0007669"/>
    <property type="project" value="UniProtKB-KW"/>
</dbReference>
<dbReference type="EMBL" id="KE343279">
    <property type="protein sequence ID" value="EXB22054.1"/>
    <property type="molecule type" value="Genomic_DNA"/>
</dbReference>
<dbReference type="STRING" id="981085.W9QIH0"/>